<dbReference type="EMBL" id="CM034387">
    <property type="protein sequence ID" value="KAJ0184241.1"/>
    <property type="molecule type" value="Genomic_DNA"/>
</dbReference>
<sequence length="632" mass="71184">MVAVGIDLGTTCCCVAVWKHGAVEVIPNENGCRTTPSVISFTHTRLIGDAGKSSLDIKNTVYGAKKFIGRKYGDLKSIDKYPFLITNDENKIKICVDYKGEKKLFSPEQLYGMLICRMKEISQDYLGVKIDKAVITVPAYYNDAQRQATKTAGVLAGLEVLKVINEPTATALAYGMCTKLNNNSKILIFDLGGGHFDVSVIHIRENNDFQVKSTVGQTNLGGDDFDDRLVSFFVQDIKKRFKVDVSSDFKALRRLKTAAESAKRLLTSSNQTSIHIDCVEYNIQYNRIISRRFFESLCSDLFTKTISLVDKALLDAGLSKNDIDDVILVGGSTRIPKIQSLLKGKFKKITTSINPDEAVACGAAIQAAILSGNRDNKIKGLKLVDVIPLSLGVETARGMMYKIIERNTPIPCQITKDLTTLEDYQNAMTIEIFEGERALTKDNNLLGSFDLKCIPPAPRGVAKIDVTFKVNVDGILSVSARDRSTGNIESVTINNQIRLSQSEVTKMLAEAEFFQEEDKENKLRLQSRNQLESYVFEVKRSIFEDEVKLSDEERVLMVNELEEAMKWIDENTDCLREEYERKLTELMRKWSGFMRKMYSQDYKPTVKRQRSENYQPELSEIETVNIEEIHDI</sequence>
<dbReference type="Proteomes" id="UP000824533">
    <property type="component" value="Linkage Group LG01"/>
</dbReference>
<name>A0ACC1DK15_9NEOP</name>
<proteinExistence type="predicted"/>
<keyword evidence="2" id="KW-1185">Reference proteome</keyword>
<accession>A0ACC1DK15</accession>
<evidence type="ECO:0000313" key="2">
    <source>
        <dbReference type="Proteomes" id="UP000824533"/>
    </source>
</evidence>
<evidence type="ECO:0000313" key="1">
    <source>
        <dbReference type="EMBL" id="KAJ0184241.1"/>
    </source>
</evidence>
<gene>
    <name evidence="1" type="ORF">K1T71_000664</name>
</gene>
<comment type="caution">
    <text evidence="1">The sequence shown here is derived from an EMBL/GenBank/DDBJ whole genome shotgun (WGS) entry which is preliminary data.</text>
</comment>
<organism evidence="1 2">
    <name type="scientific">Dendrolimus kikuchii</name>
    <dbReference type="NCBI Taxonomy" id="765133"/>
    <lineage>
        <taxon>Eukaryota</taxon>
        <taxon>Metazoa</taxon>
        <taxon>Ecdysozoa</taxon>
        <taxon>Arthropoda</taxon>
        <taxon>Hexapoda</taxon>
        <taxon>Insecta</taxon>
        <taxon>Pterygota</taxon>
        <taxon>Neoptera</taxon>
        <taxon>Endopterygota</taxon>
        <taxon>Lepidoptera</taxon>
        <taxon>Glossata</taxon>
        <taxon>Ditrysia</taxon>
        <taxon>Bombycoidea</taxon>
        <taxon>Lasiocampidae</taxon>
        <taxon>Dendrolimus</taxon>
    </lineage>
</organism>
<protein>
    <submittedName>
        <fullName evidence="1">Uncharacterized protein</fullName>
    </submittedName>
</protein>
<reference evidence="1 2" key="1">
    <citation type="journal article" date="2021" name="Front. Genet.">
        <title>Chromosome-Level Genome Assembly Reveals Significant Gene Expansion in the Toll and IMD Signaling Pathways of Dendrolimus kikuchii.</title>
        <authorList>
            <person name="Zhou J."/>
            <person name="Wu P."/>
            <person name="Xiong Z."/>
            <person name="Liu N."/>
            <person name="Zhao N."/>
            <person name="Ji M."/>
            <person name="Qiu Y."/>
            <person name="Yang B."/>
        </authorList>
    </citation>
    <scope>NUCLEOTIDE SEQUENCE [LARGE SCALE GENOMIC DNA]</scope>
    <source>
        <strain evidence="1">Ann1</strain>
    </source>
</reference>